<dbReference type="Proteomes" id="UP000706151">
    <property type="component" value="Unassembled WGS sequence"/>
</dbReference>
<comment type="caution">
    <text evidence="3">The sequence shown here is derived from an EMBL/GenBank/DDBJ whole genome shotgun (WGS) entry which is preliminary data.</text>
</comment>
<evidence type="ECO:0000313" key="4">
    <source>
        <dbReference type="Proteomes" id="UP000706151"/>
    </source>
</evidence>
<name>A0A935T793_9PROT</name>
<gene>
    <name evidence="3" type="ORF">IPK02_05560</name>
</gene>
<keyword evidence="2" id="KW-0732">Signal</keyword>
<evidence type="ECO:0000256" key="1">
    <source>
        <dbReference type="SAM" id="MobiDB-lite"/>
    </source>
</evidence>
<sequence>MRCLPAFLATMLVAAAPAFAQNPPDLQPLPAVPPPPPEMAPFDASLEPEVTITQREGNTVEEYRLNGRLYRIKVTPAHGVPYFLVDRDGDGNFSQETMGTPNVSVPTWVIGTF</sequence>
<organism evidence="3 4">
    <name type="scientific">Candidatus Accumulibacter affinis</name>
    <dbReference type="NCBI Taxonomy" id="2954384"/>
    <lineage>
        <taxon>Bacteria</taxon>
        <taxon>Pseudomonadati</taxon>
        <taxon>Pseudomonadota</taxon>
        <taxon>Betaproteobacteria</taxon>
        <taxon>Candidatus Accumulibacter</taxon>
    </lineage>
</organism>
<evidence type="ECO:0000313" key="3">
    <source>
        <dbReference type="EMBL" id="MBK7953466.1"/>
    </source>
</evidence>
<feature type="chain" id="PRO_5037381802" evidence="2">
    <location>
        <begin position="21"/>
        <end position="113"/>
    </location>
</feature>
<dbReference type="InterPro" id="IPR021357">
    <property type="entry name" value="DUF2782"/>
</dbReference>
<dbReference type="EMBL" id="JADJOT010000005">
    <property type="protein sequence ID" value="MBK7953466.1"/>
    <property type="molecule type" value="Genomic_DNA"/>
</dbReference>
<protein>
    <submittedName>
        <fullName evidence="3">DUF2782 domain-containing protein</fullName>
    </submittedName>
</protein>
<dbReference type="Pfam" id="PF11191">
    <property type="entry name" value="DUF2782"/>
    <property type="match status" value="1"/>
</dbReference>
<reference evidence="3 4" key="1">
    <citation type="submission" date="2020-10" db="EMBL/GenBank/DDBJ databases">
        <title>Connecting structure to function with the recovery of over 1000 high-quality activated sludge metagenome-assembled genomes encoding full-length rRNA genes using long-read sequencing.</title>
        <authorList>
            <person name="Singleton C.M."/>
            <person name="Petriglieri F."/>
            <person name="Kristensen J.M."/>
            <person name="Kirkegaard R.H."/>
            <person name="Michaelsen T.Y."/>
            <person name="Andersen M.H."/>
            <person name="Karst S.M."/>
            <person name="Dueholm M.S."/>
            <person name="Nielsen P.H."/>
            <person name="Albertsen M."/>
        </authorList>
    </citation>
    <scope>NUCLEOTIDE SEQUENCE [LARGE SCALE GENOMIC DNA]</scope>
    <source>
        <strain evidence="3">Fred_18-Q3-R57-64_BAT3C.720</strain>
    </source>
</reference>
<accession>A0A935T793</accession>
<feature type="region of interest" description="Disordered" evidence="1">
    <location>
        <begin position="23"/>
        <end position="43"/>
    </location>
</feature>
<dbReference type="Gene3D" id="2.20.130.30">
    <property type="entry name" value="Protein of unknown function DUF2782"/>
    <property type="match status" value="1"/>
</dbReference>
<feature type="compositionally biased region" description="Pro residues" evidence="1">
    <location>
        <begin position="25"/>
        <end position="39"/>
    </location>
</feature>
<evidence type="ECO:0000256" key="2">
    <source>
        <dbReference type="SAM" id="SignalP"/>
    </source>
</evidence>
<feature type="signal peptide" evidence="2">
    <location>
        <begin position="1"/>
        <end position="20"/>
    </location>
</feature>
<dbReference type="AlphaFoldDB" id="A0A935T793"/>
<proteinExistence type="predicted"/>